<proteinExistence type="evidence at transcript level"/>
<feature type="domain" description="Misato Segment II tubulin-like" evidence="4">
    <location>
        <begin position="6"/>
        <end position="89"/>
    </location>
</feature>
<dbReference type="GO" id="GO:0005739">
    <property type="term" value="C:mitochondrion"/>
    <property type="evidence" value="ECO:0007669"/>
    <property type="project" value="UniProtKB-SubCell"/>
</dbReference>
<dbReference type="Pfam" id="PF10644">
    <property type="entry name" value="Misat_Tub_SegII"/>
    <property type="match status" value="1"/>
</dbReference>
<evidence type="ECO:0000256" key="1">
    <source>
        <dbReference type="ARBA" id="ARBA00004173"/>
    </source>
</evidence>
<dbReference type="InterPro" id="IPR019605">
    <property type="entry name" value="Misato_II_tubulin-like"/>
</dbReference>
<evidence type="ECO:0000313" key="6">
    <source>
        <dbReference type="EMBL" id="JAC13941.1"/>
    </source>
</evidence>
<comment type="similarity">
    <text evidence="2">Belongs to the misato family.</text>
</comment>
<feature type="domain" description="DML1/Misato tubulin" evidence="5">
    <location>
        <begin position="141"/>
        <end position="325"/>
    </location>
</feature>
<dbReference type="GO" id="GO:0007005">
    <property type="term" value="P:mitochondrion organization"/>
    <property type="evidence" value="ECO:0007669"/>
    <property type="project" value="InterPro"/>
</dbReference>
<dbReference type="Gene3D" id="3.40.50.1440">
    <property type="entry name" value="Tubulin/FtsZ, GTPase domain"/>
    <property type="match status" value="1"/>
</dbReference>
<dbReference type="InterPro" id="IPR029209">
    <property type="entry name" value="DML1/Misato_tubulin"/>
</dbReference>
<dbReference type="InterPro" id="IPR049942">
    <property type="entry name" value="DML1/Misato"/>
</dbReference>
<dbReference type="AlphaFoldDB" id="A0A023EYZ9"/>
<evidence type="ECO:0000259" key="4">
    <source>
        <dbReference type="Pfam" id="PF10644"/>
    </source>
</evidence>
<dbReference type="PANTHER" id="PTHR13391:SF0">
    <property type="entry name" value="PROTEIN MISATO HOMOLOG 1"/>
    <property type="match status" value="1"/>
</dbReference>
<organism evidence="6">
    <name type="scientific">Triatoma infestans</name>
    <name type="common">Assassin bug</name>
    <dbReference type="NCBI Taxonomy" id="30076"/>
    <lineage>
        <taxon>Eukaryota</taxon>
        <taxon>Metazoa</taxon>
        <taxon>Ecdysozoa</taxon>
        <taxon>Arthropoda</taxon>
        <taxon>Hexapoda</taxon>
        <taxon>Insecta</taxon>
        <taxon>Pterygota</taxon>
        <taxon>Neoptera</taxon>
        <taxon>Paraneoptera</taxon>
        <taxon>Hemiptera</taxon>
        <taxon>Heteroptera</taxon>
        <taxon>Panheteroptera</taxon>
        <taxon>Cimicomorpha</taxon>
        <taxon>Reduviidae</taxon>
        <taxon>Triatominae</taxon>
        <taxon>Triatoma</taxon>
    </lineage>
</organism>
<evidence type="ECO:0000259" key="5">
    <source>
        <dbReference type="Pfam" id="PF14881"/>
    </source>
</evidence>
<reference evidence="6" key="1">
    <citation type="journal article" date="2014" name="PLoS Negl. Trop. Dis.">
        <title>An updated insight into the Sialotranscriptome of Triatoma infestans: developmental stage and geographic variations.</title>
        <authorList>
            <person name="Schwarz A."/>
            <person name="Medrano-Mercado N."/>
            <person name="Schaub G.A."/>
            <person name="Struchiner C.J."/>
            <person name="Bargues M.D."/>
            <person name="Levy M.Z."/>
            <person name="Ribeiro J.M."/>
        </authorList>
    </citation>
    <scope>NUCLEOTIDE SEQUENCE</scope>
    <source>
        <strain evidence="6">Chile</strain>
        <tissue evidence="6">Salivary glands</tissue>
    </source>
</reference>
<dbReference type="Pfam" id="PF14881">
    <property type="entry name" value="Tubulin_3"/>
    <property type="match status" value="1"/>
</dbReference>
<dbReference type="PANTHER" id="PTHR13391">
    <property type="entry name" value="MITOCHONDRIAL DISTRIBUTION REGULATOR MISATO"/>
    <property type="match status" value="1"/>
</dbReference>
<keyword evidence="3" id="KW-0496">Mitochondrion</keyword>
<sequence length="536" mass="62463">MNCENEIISLHLGNFANFIGTHYFNIQEAGFSYNKQFLPDINPNRLFRCSENLLTGELISYTPRAILVDDHFNQNKIIVPKSCDNLEDLDENTINFEIENIVNKDLLNKEINPFLADLKKNKVQSGSSNSNFLFKSHYDLENIEHWSEFMKVNLHKNSKISTNNELSNLSSYYHDGVYQTKLHTFWDQIEDSIRYFAEECHNFQGFQILTEGNTAYAGIANSVLSHLKDEYGKKCTILIPAYYIPESFTDMSIITSLYNTICGLGNAQEFSDLIIPISLNKNLFIDSNQYISRRFKNIIYKDFNKYEESAILATGLEFLTLPYRLRTKDSAINMSDYCQINILNRCLTAAGIQLPFPILKNQNFSKILENWNNVFFESISPFYNMEIENKYYDILYVFTKGITKRFSYDSLFKTNDKECMDILNAFLSTMYPIKYIKNFNSQDNLRLPSNFPNLFNNIYNLTNPERTEYGPISEFSGLGCLINSRAIETTLNRLYERCINNITKLQIYDDSVKFEYKNTLEKLLILASNYQDHYVL</sequence>
<dbReference type="SUPFAM" id="SSF52490">
    <property type="entry name" value="Tubulin nucleotide-binding domain-like"/>
    <property type="match status" value="1"/>
</dbReference>
<accession>A0A023EYZ9</accession>
<name>A0A023EYZ9_TRIIF</name>
<protein>
    <submittedName>
        <fullName evidence="6">Putative misato shows similarity with tubulin/ftsz family of gtp</fullName>
    </submittedName>
</protein>
<evidence type="ECO:0000256" key="2">
    <source>
        <dbReference type="ARBA" id="ARBA00008507"/>
    </source>
</evidence>
<dbReference type="InterPro" id="IPR036525">
    <property type="entry name" value="Tubulin/FtsZ_GTPase_sf"/>
</dbReference>
<evidence type="ECO:0000256" key="3">
    <source>
        <dbReference type="ARBA" id="ARBA00023128"/>
    </source>
</evidence>
<comment type="subcellular location">
    <subcellularLocation>
        <location evidence="1">Mitochondrion</location>
    </subcellularLocation>
</comment>
<dbReference type="EMBL" id="GBBI01004771">
    <property type="protein sequence ID" value="JAC13941.1"/>
    <property type="molecule type" value="mRNA"/>
</dbReference>